<name>F6DU16_DESRL</name>
<evidence type="ECO:0000313" key="2">
    <source>
        <dbReference type="Proteomes" id="UP000009234"/>
    </source>
</evidence>
<reference evidence="2" key="1">
    <citation type="submission" date="2011-05" db="EMBL/GenBank/DDBJ databases">
        <title>Complete sequence of Desulfotomaculum ruminis DSM 2154.</title>
        <authorList>
            <person name="Lucas S."/>
            <person name="Copeland A."/>
            <person name="Lapidus A."/>
            <person name="Cheng J.-F."/>
            <person name="Goodwin L."/>
            <person name="Pitluck S."/>
            <person name="Lu M."/>
            <person name="Detter J.C."/>
            <person name="Han C."/>
            <person name="Tapia R."/>
            <person name="Land M."/>
            <person name="Hauser L."/>
            <person name="Kyrpides N."/>
            <person name="Ivanova N."/>
            <person name="Mikhailova N."/>
            <person name="Pagani I."/>
            <person name="Stams A.J.M."/>
            <person name="Plugge C.M."/>
            <person name="Muyzer G."/>
            <person name="Kuever J."/>
            <person name="Parshina S.N."/>
            <person name="Ivanova A.E."/>
            <person name="Nazina T.N."/>
            <person name="Brambilla E."/>
            <person name="Spring S."/>
            <person name="Klenk H.-P."/>
            <person name="Woyke T."/>
        </authorList>
    </citation>
    <scope>NUCLEOTIDE SEQUENCE [LARGE SCALE GENOMIC DNA]</scope>
    <source>
        <strain evidence="2">ATCC 23193 / DSM 2154 / NCIB 8452 / DL</strain>
    </source>
</reference>
<keyword evidence="2" id="KW-1185">Reference proteome</keyword>
<evidence type="ECO:0000313" key="1">
    <source>
        <dbReference type="EMBL" id="AEG60091.1"/>
    </source>
</evidence>
<dbReference type="Proteomes" id="UP000009234">
    <property type="component" value="Chromosome"/>
</dbReference>
<dbReference type="KEGG" id="dru:Desru_1828"/>
<gene>
    <name evidence="1" type="ordered locus">Desru_1828</name>
</gene>
<organism evidence="1 2">
    <name type="scientific">Desulforamulus ruminis (strain ATCC 23193 / DSM 2154 / NCIMB 8452 / DL)</name>
    <name type="common">Desulfotomaculum ruminis</name>
    <dbReference type="NCBI Taxonomy" id="696281"/>
    <lineage>
        <taxon>Bacteria</taxon>
        <taxon>Bacillati</taxon>
        <taxon>Bacillota</taxon>
        <taxon>Clostridia</taxon>
        <taxon>Eubacteriales</taxon>
        <taxon>Peptococcaceae</taxon>
        <taxon>Desulforamulus</taxon>
    </lineage>
</organism>
<proteinExistence type="predicted"/>
<dbReference type="AlphaFoldDB" id="F6DU16"/>
<dbReference type="EMBL" id="CP002780">
    <property type="protein sequence ID" value="AEG60091.1"/>
    <property type="molecule type" value="Genomic_DNA"/>
</dbReference>
<dbReference type="STRING" id="696281.Desru_1828"/>
<accession>F6DU16</accession>
<sequence length="56" mass="6401">MKPGNRSALVDKVLIPSGSISWQMGGSGTQNEQPLHPLKGFNFLRRLHHDREKTWF</sequence>
<reference evidence="1 2" key="2">
    <citation type="journal article" date="2012" name="Stand. Genomic Sci.">
        <title>Complete genome sequence of the sulfate-reducing firmicute Desulfotomaculum ruminis type strain (DL(T)).</title>
        <authorList>
            <person name="Spring S."/>
            <person name="Visser M."/>
            <person name="Lu M."/>
            <person name="Copeland A."/>
            <person name="Lapidus A."/>
            <person name="Lucas S."/>
            <person name="Cheng J.F."/>
            <person name="Han C."/>
            <person name="Tapia R."/>
            <person name="Goodwin L.A."/>
            <person name="Pitluck S."/>
            <person name="Ivanova N."/>
            <person name="Land M."/>
            <person name="Hauser L."/>
            <person name="Larimer F."/>
            <person name="Rohde M."/>
            <person name="Goker M."/>
            <person name="Detter J.C."/>
            <person name="Kyrpides N.C."/>
            <person name="Woyke T."/>
            <person name="Schaap P.J."/>
            <person name="Plugge C.M."/>
            <person name="Muyzer G."/>
            <person name="Kuever J."/>
            <person name="Pereira I.A."/>
            <person name="Parshina S.N."/>
            <person name="Bernier-Latmani R."/>
            <person name="Stams A.J."/>
            <person name="Klenk H.P."/>
        </authorList>
    </citation>
    <scope>NUCLEOTIDE SEQUENCE [LARGE SCALE GENOMIC DNA]</scope>
    <source>
        <strain evidence="2">ATCC 23193 / DSM 2154 / NCIB 8452 / DL</strain>
    </source>
</reference>
<dbReference type="HOGENOM" id="CLU_3006844_0_0_9"/>
<protein>
    <submittedName>
        <fullName evidence="1">Uncharacterized protein</fullName>
    </submittedName>
</protein>